<gene>
    <name evidence="4" type="primary">rplU</name>
    <name evidence="7" type="ORF">FPZ08_15470</name>
</gene>
<dbReference type="Proteomes" id="UP000315364">
    <property type="component" value="Chromosome"/>
</dbReference>
<feature type="compositionally biased region" description="Basic and acidic residues" evidence="6">
    <location>
        <begin position="123"/>
        <end position="135"/>
    </location>
</feature>
<feature type="compositionally biased region" description="Low complexity" evidence="6">
    <location>
        <begin position="136"/>
        <end position="147"/>
    </location>
</feature>
<keyword evidence="2 4" id="KW-0689">Ribosomal protein</keyword>
<name>A0A5B8LUL5_9HYPH</name>
<dbReference type="GO" id="GO:0003735">
    <property type="term" value="F:structural constituent of ribosome"/>
    <property type="evidence" value="ECO:0007669"/>
    <property type="project" value="InterPro"/>
</dbReference>
<comment type="similarity">
    <text evidence="1 4 5">Belongs to the bacterial ribosomal protein bL21 family.</text>
</comment>
<evidence type="ECO:0000313" key="8">
    <source>
        <dbReference type="Proteomes" id="UP000315364"/>
    </source>
</evidence>
<accession>A0A5B8LUL5</accession>
<dbReference type="EMBL" id="CP042304">
    <property type="protein sequence ID" value="QDZ12018.1"/>
    <property type="molecule type" value="Genomic_DNA"/>
</dbReference>
<comment type="subunit">
    <text evidence="4">Part of the 50S ribosomal subunit. Contacts protein L20.</text>
</comment>
<comment type="function">
    <text evidence="4 5">This protein binds to 23S rRNA in the presence of protein L20.</text>
</comment>
<dbReference type="SUPFAM" id="SSF141091">
    <property type="entry name" value="L21p-like"/>
    <property type="match status" value="1"/>
</dbReference>
<proteinExistence type="inferred from homology"/>
<dbReference type="GO" id="GO:1990904">
    <property type="term" value="C:ribonucleoprotein complex"/>
    <property type="evidence" value="ECO:0007669"/>
    <property type="project" value="UniProtKB-KW"/>
</dbReference>
<protein>
    <recommendedName>
        <fullName evidence="4">Large ribosomal subunit protein bL21</fullName>
    </recommendedName>
</protein>
<dbReference type="NCBIfam" id="TIGR00061">
    <property type="entry name" value="L21"/>
    <property type="match status" value="1"/>
</dbReference>
<dbReference type="Gene3D" id="1.10.150.20">
    <property type="entry name" value="5' to 3' exonuclease, C-terminal subdomain"/>
    <property type="match status" value="1"/>
</dbReference>
<feature type="compositionally biased region" description="Basic and acidic residues" evidence="6">
    <location>
        <begin position="148"/>
        <end position="158"/>
    </location>
</feature>
<sequence length="261" mass="27659">MTFAVIKTGGKQYKVAANDVLKIEKLDAEAGTIVTFDQVLMVGDTVGAPLVEGALVAAELLETRKQKTVIILKKNRRHNYRRRNGHRQLLSTVRITEILTGGAKPTIKAAGVATKTDAVTEAKPAKAKAEAKTAETKTAAPKAAAPKAKAEPKAEAATEAKAAAPKKAAKPAADFNDDIKLIGGVGPALEKKLNAAGVTSLTQIAAWKKADIAKFDEELDLRGRAERDEWVAQAKDLVAGKPPRAKVDQEAVADKAEDKTK</sequence>
<evidence type="ECO:0000256" key="3">
    <source>
        <dbReference type="ARBA" id="ARBA00023274"/>
    </source>
</evidence>
<feature type="compositionally biased region" description="Low complexity" evidence="6">
    <location>
        <begin position="159"/>
        <end position="170"/>
    </location>
</feature>
<dbReference type="PANTHER" id="PTHR21349">
    <property type="entry name" value="50S RIBOSOMAL PROTEIN L21"/>
    <property type="match status" value="1"/>
</dbReference>
<keyword evidence="4 5" id="KW-0694">RNA-binding</keyword>
<dbReference type="NCBIfam" id="NF008916">
    <property type="entry name" value="PRK12278.1-4"/>
    <property type="match status" value="1"/>
</dbReference>
<dbReference type="InterPro" id="IPR036164">
    <property type="entry name" value="bL21-like_sf"/>
</dbReference>
<organism evidence="7 8">
    <name type="scientific">Devosia ginsengisoli</name>
    <dbReference type="NCBI Taxonomy" id="400770"/>
    <lineage>
        <taxon>Bacteria</taxon>
        <taxon>Pseudomonadati</taxon>
        <taxon>Pseudomonadota</taxon>
        <taxon>Alphaproteobacteria</taxon>
        <taxon>Hyphomicrobiales</taxon>
        <taxon>Devosiaceae</taxon>
        <taxon>Devosia</taxon>
    </lineage>
</organism>
<dbReference type="GO" id="GO:0019843">
    <property type="term" value="F:rRNA binding"/>
    <property type="evidence" value="ECO:0007669"/>
    <property type="project" value="UniProtKB-UniRule"/>
</dbReference>
<dbReference type="HAMAP" id="MF_01363">
    <property type="entry name" value="Ribosomal_bL21"/>
    <property type="match status" value="1"/>
</dbReference>
<dbReference type="InterPro" id="IPR001787">
    <property type="entry name" value="Ribosomal_bL21"/>
</dbReference>
<evidence type="ECO:0000313" key="7">
    <source>
        <dbReference type="EMBL" id="QDZ12018.1"/>
    </source>
</evidence>
<dbReference type="GO" id="GO:0006412">
    <property type="term" value="P:translation"/>
    <property type="evidence" value="ECO:0007669"/>
    <property type="project" value="UniProtKB-UniRule"/>
</dbReference>
<evidence type="ECO:0000256" key="1">
    <source>
        <dbReference type="ARBA" id="ARBA00008563"/>
    </source>
</evidence>
<dbReference type="GO" id="GO:0005737">
    <property type="term" value="C:cytoplasm"/>
    <property type="evidence" value="ECO:0007669"/>
    <property type="project" value="UniProtKB-ARBA"/>
</dbReference>
<evidence type="ECO:0000256" key="6">
    <source>
        <dbReference type="SAM" id="MobiDB-lite"/>
    </source>
</evidence>
<dbReference type="KEGG" id="dea:FPZ08_15470"/>
<evidence type="ECO:0000256" key="5">
    <source>
        <dbReference type="RuleBase" id="RU000562"/>
    </source>
</evidence>
<dbReference type="GO" id="GO:0005840">
    <property type="term" value="C:ribosome"/>
    <property type="evidence" value="ECO:0007669"/>
    <property type="project" value="UniProtKB-KW"/>
</dbReference>
<feature type="compositionally biased region" description="Basic and acidic residues" evidence="6">
    <location>
        <begin position="245"/>
        <end position="261"/>
    </location>
</feature>
<keyword evidence="8" id="KW-1185">Reference proteome</keyword>
<dbReference type="RefSeq" id="WP_146290832.1">
    <property type="nucleotide sequence ID" value="NZ_CP042304.1"/>
</dbReference>
<reference evidence="7 8" key="1">
    <citation type="submission" date="2019-07" db="EMBL/GenBank/DDBJ databases">
        <title>Full genome sequence of Devosia sp. Gsoil 520.</title>
        <authorList>
            <person name="Im W.-T."/>
        </authorList>
    </citation>
    <scope>NUCLEOTIDE SEQUENCE [LARGE SCALE GENOMIC DNA]</scope>
    <source>
        <strain evidence="7 8">Gsoil 520</strain>
    </source>
</reference>
<dbReference type="PANTHER" id="PTHR21349:SF0">
    <property type="entry name" value="LARGE RIBOSOMAL SUBUNIT PROTEIN BL21M"/>
    <property type="match status" value="1"/>
</dbReference>
<feature type="region of interest" description="Disordered" evidence="6">
    <location>
        <begin position="123"/>
        <end position="170"/>
    </location>
</feature>
<dbReference type="InterPro" id="IPR028909">
    <property type="entry name" value="bL21-like"/>
</dbReference>
<keyword evidence="4 5" id="KW-0699">rRNA-binding</keyword>
<dbReference type="AlphaFoldDB" id="A0A5B8LUL5"/>
<evidence type="ECO:0000256" key="4">
    <source>
        <dbReference type="HAMAP-Rule" id="MF_01363"/>
    </source>
</evidence>
<evidence type="ECO:0000256" key="2">
    <source>
        <dbReference type="ARBA" id="ARBA00022980"/>
    </source>
</evidence>
<keyword evidence="3 4" id="KW-0687">Ribonucleoprotein</keyword>
<feature type="region of interest" description="Disordered" evidence="6">
    <location>
        <begin position="235"/>
        <end position="261"/>
    </location>
</feature>
<dbReference type="OrthoDB" id="9813334at2"/>
<dbReference type="Pfam" id="PF00829">
    <property type="entry name" value="Ribosomal_L21p"/>
    <property type="match status" value="1"/>
</dbReference>